<feature type="domain" description="Fido" evidence="1">
    <location>
        <begin position="115"/>
        <end position="272"/>
    </location>
</feature>
<dbReference type="InterPro" id="IPR036597">
    <property type="entry name" value="Fido-like_dom_sf"/>
</dbReference>
<dbReference type="Pfam" id="PF13776">
    <property type="entry name" value="DUF4172"/>
    <property type="match status" value="1"/>
</dbReference>
<reference evidence="2 3" key="1">
    <citation type="submission" date="2021-04" db="EMBL/GenBank/DDBJ databases">
        <title>Magnetospirillum sulfuroxidans sp. nov., a facultative chemolithoautotrophic sulfur-oxidizing alphaproteobacterium isolated from freshwater sediment and proposals for Paramagetospirillum gen. nov., and Magnetospirillaceae fam. nov.</title>
        <authorList>
            <person name="Koziaeva V."/>
            <person name="Geelhoed J.S."/>
            <person name="Sorokin D.Y."/>
            <person name="Grouzdev D.S."/>
        </authorList>
    </citation>
    <scope>NUCLEOTIDE SEQUENCE [LARGE SCALE GENOMIC DNA]</scope>
    <source>
        <strain evidence="2 3">J10</strain>
    </source>
</reference>
<dbReference type="PANTHER" id="PTHR13504:SF33">
    <property type="entry name" value="FIC FAMILY PROTEIN"/>
    <property type="match status" value="1"/>
</dbReference>
<dbReference type="InterPro" id="IPR025230">
    <property type="entry name" value="DUF4172"/>
</dbReference>
<dbReference type="Pfam" id="PF02661">
    <property type="entry name" value="Fic"/>
    <property type="match status" value="1"/>
</dbReference>
<dbReference type="PROSITE" id="PS51459">
    <property type="entry name" value="FIDO"/>
    <property type="match status" value="1"/>
</dbReference>
<comment type="caution">
    <text evidence="2">The sequence shown here is derived from an EMBL/GenBank/DDBJ whole genome shotgun (WGS) entry which is preliminary data.</text>
</comment>
<dbReference type="Proteomes" id="UP000680714">
    <property type="component" value="Unassembled WGS sequence"/>
</dbReference>
<organism evidence="2 3">
    <name type="scientific">Magnetospirillum sulfuroxidans</name>
    <dbReference type="NCBI Taxonomy" id="611300"/>
    <lineage>
        <taxon>Bacteria</taxon>
        <taxon>Pseudomonadati</taxon>
        <taxon>Pseudomonadota</taxon>
        <taxon>Alphaproteobacteria</taxon>
        <taxon>Rhodospirillales</taxon>
        <taxon>Rhodospirillaceae</taxon>
        <taxon>Magnetospirillum</taxon>
    </lineage>
</organism>
<proteinExistence type="predicted"/>
<accession>A0ABS5IE38</accession>
<protein>
    <submittedName>
        <fullName evidence="2">Fic family protein</fullName>
    </submittedName>
</protein>
<evidence type="ECO:0000313" key="3">
    <source>
        <dbReference type="Proteomes" id="UP000680714"/>
    </source>
</evidence>
<name>A0ABS5IE38_9PROT</name>
<dbReference type="InterPro" id="IPR003812">
    <property type="entry name" value="Fido"/>
</dbReference>
<dbReference type="PANTHER" id="PTHR13504">
    <property type="entry name" value="FIDO DOMAIN-CONTAINING PROTEIN DDB_G0283145"/>
    <property type="match status" value="1"/>
</dbReference>
<dbReference type="SUPFAM" id="SSF140931">
    <property type="entry name" value="Fic-like"/>
    <property type="match status" value="1"/>
</dbReference>
<evidence type="ECO:0000259" key="1">
    <source>
        <dbReference type="PROSITE" id="PS51459"/>
    </source>
</evidence>
<dbReference type="EMBL" id="JAGTUF010000013">
    <property type="protein sequence ID" value="MBR9972688.1"/>
    <property type="molecule type" value="Genomic_DNA"/>
</dbReference>
<keyword evidence="3" id="KW-1185">Reference proteome</keyword>
<dbReference type="InterPro" id="IPR040198">
    <property type="entry name" value="Fido_containing"/>
</dbReference>
<dbReference type="Gene3D" id="1.10.3290.10">
    <property type="entry name" value="Fido-like domain"/>
    <property type="match status" value="1"/>
</dbReference>
<gene>
    <name evidence="2" type="ORF">KEC16_13265</name>
</gene>
<evidence type="ECO:0000313" key="2">
    <source>
        <dbReference type="EMBL" id="MBR9972688.1"/>
    </source>
</evidence>
<sequence>MAVWIWREENWPNLTWDAAQLLDPMVEAARCQGLLLGRVERLGFDLRCEAELKTSVEDVIQTSAIEGEKVDHDSVRSSLARRLGLPDGGLPPADRKVEGLVEITLDATRNYSAPLTQERLFGWHAALFPTGYSGLRPITLASWRTDAHGPMQVVSGPLGRERIHYEAPPAILVPTEMERFLDWFNGDDGPDSVMKSGLAHLWFVTIHPFDDGNGRIARTIADLALAKAERTGQRFYSMSSQIMRERDVYYQMLEKTQRGDIDVTRWLSWFVGCYTRAIQRAETMIADVLIKAEFWQSFAHEPLSERQKKVLNRFLDGFEGSLTAKKWAALAKCSIDTAQRDINDLLERKLLVKGPGGSKNTCYWPAGYEDRPSGE</sequence>